<gene>
    <name evidence="1" type="ordered locus">Snas_1358</name>
</gene>
<sequence>MTSLLFDPRHIRTRTCDDLAQLGVKVHPDYLPLIFAPGEDISLRSLRDIEARSAILNVVQARVFDMPPQLAMRWLLDAHVLEELTPDEWQFIATGKGTPQRYSEQLECLFALAWTLGLVPHLDPSEYCSDALPSLMPDLRTSESFTTWKARTLPACRDAVEIAEMLDLYSCLDWLYSDARSRRAAPPGPLDESLLWHRRWALEWVVVLTGRGRSGGSTWDKVSL</sequence>
<dbReference type="KEGG" id="sna:Snas_1358"/>
<evidence type="ECO:0008006" key="3">
    <source>
        <dbReference type="Google" id="ProtNLM"/>
    </source>
</evidence>
<organism evidence="1 2">
    <name type="scientific">Stackebrandtia nassauensis (strain DSM 44728 / CIP 108903 / NRRL B-16338 / NBRC 102104 / LLR-40K-21)</name>
    <dbReference type="NCBI Taxonomy" id="446470"/>
    <lineage>
        <taxon>Bacteria</taxon>
        <taxon>Bacillati</taxon>
        <taxon>Actinomycetota</taxon>
        <taxon>Actinomycetes</taxon>
        <taxon>Glycomycetales</taxon>
        <taxon>Glycomycetaceae</taxon>
        <taxon>Stackebrandtia</taxon>
    </lineage>
</organism>
<dbReference type="OrthoDB" id="5179434at2"/>
<keyword evidence="2" id="KW-1185">Reference proteome</keyword>
<accession>D3PUC0</accession>
<protein>
    <recommendedName>
        <fullName evidence="3">DUF4272 domain-containing protein</fullName>
    </recommendedName>
</protein>
<name>D3PUC0_STANL</name>
<evidence type="ECO:0000313" key="2">
    <source>
        <dbReference type="Proteomes" id="UP000000844"/>
    </source>
</evidence>
<dbReference type="RefSeq" id="WP_013016637.1">
    <property type="nucleotide sequence ID" value="NC_013947.1"/>
</dbReference>
<dbReference type="STRING" id="446470.Snas_1358"/>
<dbReference type="EMBL" id="CP001778">
    <property type="protein sequence ID" value="ADD41066.1"/>
    <property type="molecule type" value="Genomic_DNA"/>
</dbReference>
<dbReference type="eggNOG" id="ENOG50336PU">
    <property type="taxonomic scope" value="Bacteria"/>
</dbReference>
<dbReference type="AlphaFoldDB" id="D3PUC0"/>
<proteinExistence type="predicted"/>
<dbReference type="Proteomes" id="UP000000844">
    <property type="component" value="Chromosome"/>
</dbReference>
<dbReference type="HOGENOM" id="CLU_1224319_0_0_11"/>
<dbReference type="InterPro" id="IPR025368">
    <property type="entry name" value="DUF4272"/>
</dbReference>
<evidence type="ECO:0000313" key="1">
    <source>
        <dbReference type="EMBL" id="ADD41066.1"/>
    </source>
</evidence>
<reference evidence="1 2" key="1">
    <citation type="journal article" date="2009" name="Stand. Genomic Sci.">
        <title>Complete genome sequence of Stackebrandtia nassauensis type strain (LLR-40K-21).</title>
        <authorList>
            <person name="Munk C."/>
            <person name="Lapidus A."/>
            <person name="Copeland A."/>
            <person name="Jando M."/>
            <person name="Mayilraj S."/>
            <person name="Glavina Del Rio T."/>
            <person name="Nolan M."/>
            <person name="Chen F."/>
            <person name="Lucas S."/>
            <person name="Tice H."/>
            <person name="Cheng J.F."/>
            <person name="Han C."/>
            <person name="Detter J.C."/>
            <person name="Bruce D."/>
            <person name="Goodwin L."/>
            <person name="Chain P."/>
            <person name="Pitluck S."/>
            <person name="Goker M."/>
            <person name="Ovchinikova G."/>
            <person name="Pati A."/>
            <person name="Ivanova N."/>
            <person name="Mavromatis K."/>
            <person name="Chen A."/>
            <person name="Palaniappan K."/>
            <person name="Land M."/>
            <person name="Hauser L."/>
            <person name="Chang Y.J."/>
            <person name="Jeffries C.D."/>
            <person name="Bristow J."/>
            <person name="Eisen J.A."/>
            <person name="Markowitz V."/>
            <person name="Hugenholtz P."/>
            <person name="Kyrpides N.C."/>
            <person name="Klenk H.P."/>
        </authorList>
    </citation>
    <scope>NUCLEOTIDE SEQUENCE [LARGE SCALE GENOMIC DNA]</scope>
    <source>
        <strain evidence="2">DSM 44728 / CIP 108903 / NRRL B-16338 / NBRC 102104 / LLR-40K-21</strain>
    </source>
</reference>
<dbReference type="Pfam" id="PF14094">
    <property type="entry name" value="DUF4272"/>
    <property type="match status" value="1"/>
</dbReference>